<dbReference type="AlphaFoldDB" id="A0A2P8FZL8"/>
<dbReference type="SUPFAM" id="SSF52266">
    <property type="entry name" value="SGNH hydrolase"/>
    <property type="match status" value="1"/>
</dbReference>
<comment type="caution">
    <text evidence="3">The sequence shown here is derived from an EMBL/GenBank/DDBJ whole genome shotgun (WGS) entry which is preliminary data.</text>
</comment>
<accession>A0A2P8FZL8</accession>
<protein>
    <submittedName>
        <fullName evidence="3">Lysophospholipase L1-like esterase</fullName>
    </submittedName>
</protein>
<dbReference type="RefSeq" id="WP_106596591.1">
    <property type="nucleotide sequence ID" value="NZ_PYAS01000008.1"/>
</dbReference>
<evidence type="ECO:0000313" key="4">
    <source>
        <dbReference type="Proteomes" id="UP000241964"/>
    </source>
</evidence>
<dbReference type="Proteomes" id="UP000241964">
    <property type="component" value="Unassembled WGS sequence"/>
</dbReference>
<evidence type="ECO:0000256" key="1">
    <source>
        <dbReference type="SAM" id="SignalP"/>
    </source>
</evidence>
<gene>
    <name evidence="3" type="ORF">CLV60_10825</name>
</gene>
<feature type="chain" id="PRO_5015172336" evidence="1">
    <location>
        <begin position="25"/>
        <end position="233"/>
    </location>
</feature>
<dbReference type="InterPro" id="IPR036514">
    <property type="entry name" value="SGNH_hydro_sf"/>
</dbReference>
<evidence type="ECO:0000313" key="3">
    <source>
        <dbReference type="EMBL" id="PSL27171.1"/>
    </source>
</evidence>
<feature type="signal peptide" evidence="1">
    <location>
        <begin position="1"/>
        <end position="24"/>
    </location>
</feature>
<organism evidence="3 4">
    <name type="scientific">Dyadobacter jiangsuensis</name>
    <dbReference type="NCBI Taxonomy" id="1591085"/>
    <lineage>
        <taxon>Bacteria</taxon>
        <taxon>Pseudomonadati</taxon>
        <taxon>Bacteroidota</taxon>
        <taxon>Cytophagia</taxon>
        <taxon>Cytophagales</taxon>
        <taxon>Spirosomataceae</taxon>
        <taxon>Dyadobacter</taxon>
    </lineage>
</organism>
<evidence type="ECO:0000259" key="2">
    <source>
        <dbReference type="Pfam" id="PF13472"/>
    </source>
</evidence>
<dbReference type="EMBL" id="PYAS01000008">
    <property type="protein sequence ID" value="PSL27171.1"/>
    <property type="molecule type" value="Genomic_DNA"/>
</dbReference>
<dbReference type="OrthoDB" id="9790057at2"/>
<feature type="domain" description="SGNH hydrolase-type esterase" evidence="2">
    <location>
        <begin position="57"/>
        <end position="216"/>
    </location>
</feature>
<dbReference type="PANTHER" id="PTHR30383:SF5">
    <property type="entry name" value="SGNH HYDROLASE-TYPE ESTERASE DOMAIN-CONTAINING PROTEIN"/>
    <property type="match status" value="1"/>
</dbReference>
<proteinExistence type="predicted"/>
<dbReference type="Gene3D" id="3.40.50.1110">
    <property type="entry name" value="SGNH hydrolase"/>
    <property type="match status" value="1"/>
</dbReference>
<dbReference type="InterPro" id="IPR051532">
    <property type="entry name" value="Ester_Hydrolysis_Enzymes"/>
</dbReference>
<dbReference type="PANTHER" id="PTHR30383">
    <property type="entry name" value="THIOESTERASE 1/PROTEASE 1/LYSOPHOSPHOLIPASE L1"/>
    <property type="match status" value="1"/>
</dbReference>
<dbReference type="GO" id="GO:0004622">
    <property type="term" value="F:phosphatidylcholine lysophospholipase activity"/>
    <property type="evidence" value="ECO:0007669"/>
    <property type="project" value="TreeGrafter"/>
</dbReference>
<dbReference type="Pfam" id="PF13472">
    <property type="entry name" value="Lipase_GDSL_2"/>
    <property type="match status" value="1"/>
</dbReference>
<name>A0A2P8FZL8_9BACT</name>
<keyword evidence="4" id="KW-1185">Reference proteome</keyword>
<sequence>MICKCLHLRIAAAQLLLVAGQTFGQTVAWDRTVRPDVYAPRVALMRSFTHSPKDIVFLGNSITFWAEWQELLGNKHIRNRGIPGDTSYGILDRLDEVTGGKPAKVFLMIGINDLARNTPAAVVVNNCKRIVKRIKTESPRTRVYLQSLLPTNHSFNKLPNHCNKDTLILQVNSALAVLAKEENVGFIDLYTHFSDSAGKLKKELTWDGVHLTAAGYVLWADLLRKGKYINSKR</sequence>
<keyword evidence="1" id="KW-0732">Signal</keyword>
<reference evidence="3 4" key="1">
    <citation type="submission" date="2018-03" db="EMBL/GenBank/DDBJ databases">
        <title>Genomic Encyclopedia of Archaeal and Bacterial Type Strains, Phase II (KMG-II): from individual species to whole genera.</title>
        <authorList>
            <person name="Goeker M."/>
        </authorList>
    </citation>
    <scope>NUCLEOTIDE SEQUENCE [LARGE SCALE GENOMIC DNA]</scope>
    <source>
        <strain evidence="3 4">DSM 29057</strain>
    </source>
</reference>
<dbReference type="InterPro" id="IPR013830">
    <property type="entry name" value="SGNH_hydro"/>
</dbReference>